<evidence type="ECO:0000256" key="10">
    <source>
        <dbReference type="PIRSR" id="PIRSR001589-3"/>
    </source>
</evidence>
<protein>
    <recommendedName>
        <fullName evidence="3">asparagine synthase (glutamine-hydrolyzing)</fullName>
        <ecNumber evidence="3">6.3.5.4</ecNumber>
    </recommendedName>
</protein>
<evidence type="ECO:0000256" key="9">
    <source>
        <dbReference type="PIRSR" id="PIRSR001589-2"/>
    </source>
</evidence>
<dbReference type="SUPFAM" id="SSF52402">
    <property type="entry name" value="Adenine nucleotide alpha hydrolases-like"/>
    <property type="match status" value="1"/>
</dbReference>
<name>A0A0K8MCW4_9PROT</name>
<dbReference type="Proteomes" id="UP000036771">
    <property type="component" value="Unassembled WGS sequence"/>
</dbReference>
<evidence type="ECO:0000256" key="7">
    <source>
        <dbReference type="ARBA" id="ARBA00048741"/>
    </source>
</evidence>
<dbReference type="InterPro" id="IPR029055">
    <property type="entry name" value="Ntn_hydrolases_N"/>
</dbReference>
<comment type="caution">
    <text evidence="12">The sequence shown here is derived from an EMBL/GenBank/DDBJ whole genome shotgun (WGS) entry which is preliminary data.</text>
</comment>
<evidence type="ECO:0000256" key="5">
    <source>
        <dbReference type="ARBA" id="ARBA00022840"/>
    </source>
</evidence>
<dbReference type="PANTHER" id="PTHR43284">
    <property type="entry name" value="ASPARAGINE SYNTHETASE (GLUTAMINE-HYDROLYZING)"/>
    <property type="match status" value="1"/>
</dbReference>
<evidence type="ECO:0000256" key="6">
    <source>
        <dbReference type="ARBA" id="ARBA00022962"/>
    </source>
</evidence>
<dbReference type="InterPro" id="IPR051786">
    <property type="entry name" value="ASN_synthetase/amidase"/>
</dbReference>
<dbReference type="PROSITE" id="PS51278">
    <property type="entry name" value="GATASE_TYPE_2"/>
    <property type="match status" value="1"/>
</dbReference>
<dbReference type="PIRSF" id="PIRSF001589">
    <property type="entry name" value="Asn_synthetase_glu-h"/>
    <property type="match status" value="1"/>
</dbReference>
<dbReference type="SUPFAM" id="SSF56235">
    <property type="entry name" value="N-terminal nucleophile aminohydrolases (Ntn hydrolases)"/>
    <property type="match status" value="1"/>
</dbReference>
<feature type="domain" description="Glutamine amidotransferase type-2" evidence="11">
    <location>
        <begin position="2"/>
        <end position="221"/>
    </location>
</feature>
<evidence type="ECO:0000256" key="2">
    <source>
        <dbReference type="ARBA" id="ARBA00005752"/>
    </source>
</evidence>
<comment type="pathway">
    <text evidence="1">Amino-acid biosynthesis; L-asparagine biosynthesis; L-asparagine from L-aspartate (L-Gln route): step 1/1.</text>
</comment>
<keyword evidence="8" id="KW-0061">Asparagine biosynthesis</keyword>
<gene>
    <name evidence="12" type="primary">asnB_2</name>
    <name evidence="12" type="ORF">Cva_00961</name>
</gene>
<evidence type="ECO:0000256" key="3">
    <source>
        <dbReference type="ARBA" id="ARBA00012737"/>
    </source>
</evidence>
<dbReference type="AlphaFoldDB" id="A0A0K8MCW4"/>
<feature type="site" description="Important for beta-aspartyl-AMP intermediate formation" evidence="10">
    <location>
        <position position="372"/>
    </location>
</feature>
<dbReference type="GO" id="GO:0004066">
    <property type="term" value="F:asparagine synthase (glutamine-hydrolyzing) activity"/>
    <property type="evidence" value="ECO:0007669"/>
    <property type="project" value="UniProtKB-EC"/>
</dbReference>
<evidence type="ECO:0000256" key="1">
    <source>
        <dbReference type="ARBA" id="ARBA00005187"/>
    </source>
</evidence>
<sequence length="646" mass="72749">MCGIFGVLSPYLKGNHQSIHEHKEKVNCALNLLAHRGPDGAGIWSSAEHGLILGHRRLSIIDVTDKGHQPFIDNKYGNVLTYNGEIYNYLELHNDYLSKYSFLSKSDTEVIYKLYLEKGNDTPIHLNGMFAFALWDNKRKNLFLSRDLLGEKPLYYSLIDGAFTFSSEIKPLAHFIGLNKLNIKSESISDFMSLGYIPGTNTIYEEIKELPPGYSLCVDGNLNVTLTPYDKLQIPQSKQITTSNEALEELDVLLRDSIKLRLRSDVDVGVFLSGGIDSGLIMALAAQLKPGIQAFSFSSDAEDLDEINLASEVAEKYGSKINKIIINQSELKDNIVNILSMYGEPFADASAIPSYYVSKHTSTFLKVALVGDGGDEVFGGYRRYQLSAAQDRVKKYFSKRNLMLSGKVIKSFLPSNNLYRSKLDFIKRAAEVLSLDELDAFLYQRGQGLNRSDFFKFGARLDGNSAFLNELLHAKSFTSILEKSMFMDLICELPYDLLVKMDIASMANSLEVRSPFLDKRLVRFGLSLPDNLKATALNSKVLLRQLAKRYLPANIASAPKKGFEVPFIQWLKTDLKAFCHDVFMSDSAFIYEYFDCRVTKDFILKSLNNGTVDDLKKVWLFFCLEVWNIGLKSSLESKHGTTHARN</sequence>
<evidence type="ECO:0000313" key="12">
    <source>
        <dbReference type="EMBL" id="GAO98312.1"/>
    </source>
</evidence>
<reference evidence="12 13" key="1">
    <citation type="submission" date="2015-03" db="EMBL/GenBank/DDBJ databases">
        <title>Caedibacter varicaedens, whole genome shotgun sequence.</title>
        <authorList>
            <person name="Suzuki H."/>
            <person name="Dapper A.L."/>
            <person name="Gibson A.K."/>
            <person name="Jackson C."/>
            <person name="Lee H."/>
            <person name="Pejaver V.R."/>
            <person name="Doak T."/>
            <person name="Lynch M."/>
        </authorList>
    </citation>
    <scope>NUCLEOTIDE SEQUENCE [LARGE SCALE GENOMIC DNA]</scope>
</reference>
<dbReference type="Pfam" id="PF13537">
    <property type="entry name" value="GATase_7"/>
    <property type="match status" value="1"/>
</dbReference>
<dbReference type="Gene3D" id="3.40.50.620">
    <property type="entry name" value="HUPs"/>
    <property type="match status" value="1"/>
</dbReference>
<evidence type="ECO:0000259" key="11">
    <source>
        <dbReference type="PROSITE" id="PS51278"/>
    </source>
</evidence>
<dbReference type="Gene3D" id="3.60.20.10">
    <property type="entry name" value="Glutamine Phosphoribosylpyrophosphate, subunit 1, domain 1"/>
    <property type="match status" value="1"/>
</dbReference>
<dbReference type="CDD" id="cd00712">
    <property type="entry name" value="AsnB"/>
    <property type="match status" value="1"/>
</dbReference>
<comment type="catalytic activity">
    <reaction evidence="7">
        <text>L-aspartate + L-glutamine + ATP + H2O = L-asparagine + L-glutamate + AMP + diphosphate + H(+)</text>
        <dbReference type="Rhea" id="RHEA:12228"/>
        <dbReference type="ChEBI" id="CHEBI:15377"/>
        <dbReference type="ChEBI" id="CHEBI:15378"/>
        <dbReference type="ChEBI" id="CHEBI:29985"/>
        <dbReference type="ChEBI" id="CHEBI:29991"/>
        <dbReference type="ChEBI" id="CHEBI:30616"/>
        <dbReference type="ChEBI" id="CHEBI:33019"/>
        <dbReference type="ChEBI" id="CHEBI:58048"/>
        <dbReference type="ChEBI" id="CHEBI:58359"/>
        <dbReference type="ChEBI" id="CHEBI:456215"/>
        <dbReference type="EC" id="6.3.5.4"/>
    </reaction>
</comment>
<evidence type="ECO:0000256" key="4">
    <source>
        <dbReference type="ARBA" id="ARBA00022741"/>
    </source>
</evidence>
<dbReference type="CDD" id="cd01991">
    <property type="entry name" value="Asn_synthase_B_C"/>
    <property type="match status" value="1"/>
</dbReference>
<dbReference type="InterPro" id="IPR014729">
    <property type="entry name" value="Rossmann-like_a/b/a_fold"/>
</dbReference>
<dbReference type="InterPro" id="IPR017932">
    <property type="entry name" value="GATase_2_dom"/>
</dbReference>
<accession>A0A0K8MCW4</accession>
<keyword evidence="13" id="KW-1185">Reference proteome</keyword>
<dbReference type="InterPro" id="IPR006426">
    <property type="entry name" value="Asn_synth_AEB"/>
</dbReference>
<organism evidence="12 13">
    <name type="scientific">Caedimonas varicaedens</name>
    <dbReference type="NCBI Taxonomy" id="1629334"/>
    <lineage>
        <taxon>Bacteria</taxon>
        <taxon>Pseudomonadati</taxon>
        <taxon>Pseudomonadota</taxon>
        <taxon>Alphaproteobacteria</taxon>
        <taxon>Holosporales</taxon>
        <taxon>Caedimonadaceae</taxon>
        <taxon>Caedimonas</taxon>
    </lineage>
</organism>
<dbReference type="NCBIfam" id="TIGR01536">
    <property type="entry name" value="asn_synth_AEB"/>
    <property type="match status" value="1"/>
</dbReference>
<proteinExistence type="inferred from homology"/>
<keyword evidence="5 9" id="KW-0067">ATP-binding</keyword>
<feature type="binding site" evidence="9">
    <location>
        <position position="107"/>
    </location>
    <ligand>
        <name>L-glutamine</name>
        <dbReference type="ChEBI" id="CHEBI:58359"/>
    </ligand>
</feature>
<dbReference type="GO" id="GO:0005829">
    <property type="term" value="C:cytosol"/>
    <property type="evidence" value="ECO:0007669"/>
    <property type="project" value="TreeGrafter"/>
</dbReference>
<dbReference type="GO" id="GO:0005524">
    <property type="term" value="F:ATP binding"/>
    <property type="evidence" value="ECO:0007669"/>
    <property type="project" value="UniProtKB-KW"/>
</dbReference>
<dbReference type="Pfam" id="PF00733">
    <property type="entry name" value="Asn_synthase"/>
    <property type="match status" value="1"/>
</dbReference>
<keyword evidence="4 9" id="KW-0547">Nucleotide-binding</keyword>
<evidence type="ECO:0000256" key="8">
    <source>
        <dbReference type="PIRSR" id="PIRSR001589-1"/>
    </source>
</evidence>
<dbReference type="OrthoDB" id="9763290at2"/>
<dbReference type="GO" id="GO:0006529">
    <property type="term" value="P:asparagine biosynthetic process"/>
    <property type="evidence" value="ECO:0007669"/>
    <property type="project" value="UniProtKB-KW"/>
</dbReference>
<dbReference type="InterPro" id="IPR001962">
    <property type="entry name" value="Asn_synthase"/>
</dbReference>
<keyword evidence="6 8" id="KW-0315">Glutamine amidotransferase</keyword>
<dbReference type="EMBL" id="BBVC01000042">
    <property type="protein sequence ID" value="GAO98312.1"/>
    <property type="molecule type" value="Genomic_DNA"/>
</dbReference>
<evidence type="ECO:0000313" key="13">
    <source>
        <dbReference type="Proteomes" id="UP000036771"/>
    </source>
</evidence>
<feature type="active site" description="For GATase activity" evidence="8">
    <location>
        <position position="2"/>
    </location>
</feature>
<dbReference type="PANTHER" id="PTHR43284:SF1">
    <property type="entry name" value="ASPARAGINE SYNTHETASE"/>
    <property type="match status" value="1"/>
</dbReference>
<keyword evidence="8" id="KW-0028">Amino-acid biosynthesis</keyword>
<dbReference type="STRING" id="1629334.Cva_00961"/>
<dbReference type="EC" id="6.3.5.4" evidence="3"/>
<dbReference type="InterPro" id="IPR033738">
    <property type="entry name" value="AsnB_N"/>
</dbReference>
<comment type="similarity">
    <text evidence="2">Belongs to the asparagine synthetase family.</text>
</comment>